<dbReference type="InterPro" id="IPR036396">
    <property type="entry name" value="Cyt_P450_sf"/>
</dbReference>
<dbReference type="EMBL" id="JANBVO010000057">
    <property type="protein sequence ID" value="KAJ9132428.1"/>
    <property type="molecule type" value="Genomic_DNA"/>
</dbReference>
<comment type="caution">
    <text evidence="10">The sequence shown here is derived from an EMBL/GenBank/DDBJ whole genome shotgun (WGS) entry which is preliminary data.</text>
</comment>
<dbReference type="GO" id="GO:0005506">
    <property type="term" value="F:iron ion binding"/>
    <property type="evidence" value="ECO:0007669"/>
    <property type="project" value="InterPro"/>
</dbReference>
<proteinExistence type="inferred from homology"/>
<feature type="transmembrane region" description="Helical" evidence="9">
    <location>
        <begin position="12"/>
        <end position="30"/>
    </location>
</feature>
<evidence type="ECO:0000313" key="10">
    <source>
        <dbReference type="EMBL" id="KAJ9132428.1"/>
    </source>
</evidence>
<dbReference type="CDD" id="cd11041">
    <property type="entry name" value="CYP503A1-like"/>
    <property type="match status" value="1"/>
</dbReference>
<keyword evidence="3 7" id="KW-0479">Metal-binding</keyword>
<dbReference type="InterPro" id="IPR002403">
    <property type="entry name" value="Cyt_P450_E_grp-IV"/>
</dbReference>
<keyword evidence="9" id="KW-0812">Transmembrane</keyword>
<reference evidence="10" key="1">
    <citation type="submission" date="2022-07" db="EMBL/GenBank/DDBJ databases">
        <title>Fungi with potential for degradation of polypropylene.</title>
        <authorList>
            <person name="Gostincar C."/>
        </authorList>
    </citation>
    <scope>NUCLEOTIDE SEQUENCE</scope>
    <source>
        <strain evidence="10">EXF-13308</strain>
    </source>
</reference>
<dbReference type="InterPro" id="IPR001128">
    <property type="entry name" value="Cyt_P450"/>
</dbReference>
<dbReference type="AlphaFoldDB" id="A0AA38VDN7"/>
<evidence type="ECO:0000256" key="9">
    <source>
        <dbReference type="SAM" id="Phobius"/>
    </source>
</evidence>
<keyword evidence="5 7" id="KW-0408">Iron</keyword>
<keyword evidence="9" id="KW-0472">Membrane</keyword>
<dbReference type="InterPro" id="IPR017972">
    <property type="entry name" value="Cyt_P450_CS"/>
</dbReference>
<evidence type="ECO:0000256" key="4">
    <source>
        <dbReference type="ARBA" id="ARBA00023002"/>
    </source>
</evidence>
<name>A0AA38VDN7_9PEZI</name>
<feature type="binding site" description="axial binding residue" evidence="7">
    <location>
        <position position="453"/>
    </location>
    <ligand>
        <name>heme</name>
        <dbReference type="ChEBI" id="CHEBI:30413"/>
    </ligand>
    <ligandPart>
        <name>Fe</name>
        <dbReference type="ChEBI" id="CHEBI:18248"/>
    </ligandPart>
</feature>
<comment type="similarity">
    <text evidence="2 8">Belongs to the cytochrome P450 family.</text>
</comment>
<keyword evidence="4 8" id="KW-0560">Oxidoreductase</keyword>
<keyword evidence="11" id="KW-1185">Reference proteome</keyword>
<evidence type="ECO:0000256" key="3">
    <source>
        <dbReference type="ARBA" id="ARBA00022723"/>
    </source>
</evidence>
<dbReference type="PRINTS" id="PR00465">
    <property type="entry name" value="EP450IV"/>
</dbReference>
<dbReference type="PANTHER" id="PTHR46206">
    <property type="entry name" value="CYTOCHROME P450"/>
    <property type="match status" value="1"/>
</dbReference>
<dbReference type="GO" id="GO:0020037">
    <property type="term" value="F:heme binding"/>
    <property type="evidence" value="ECO:0007669"/>
    <property type="project" value="InterPro"/>
</dbReference>
<evidence type="ECO:0000256" key="8">
    <source>
        <dbReference type="RuleBase" id="RU000461"/>
    </source>
</evidence>
<keyword evidence="6 8" id="KW-0503">Monooxygenase</keyword>
<evidence type="ECO:0000256" key="6">
    <source>
        <dbReference type="ARBA" id="ARBA00023033"/>
    </source>
</evidence>
<dbReference type="GO" id="GO:0016705">
    <property type="term" value="F:oxidoreductase activity, acting on paired donors, with incorporation or reduction of molecular oxygen"/>
    <property type="evidence" value="ECO:0007669"/>
    <property type="project" value="InterPro"/>
</dbReference>
<evidence type="ECO:0000256" key="1">
    <source>
        <dbReference type="ARBA" id="ARBA00001971"/>
    </source>
</evidence>
<sequence>MAVAQLTAVNDRAIPLVAVLFAVFGIAYLLPKAITAVRLAAIPTVGQELGDKEKRRQAYLAGARKLYNDGYKRFKNGVFRITTSRSSNIVVLSPKFLPELNKLPDHVLSMEAAVDEAMETKYTKIETSVPIIPHTVTGKLTPSLTRLNPMIAEEVKEVLEMEIPPSDEWKEVHIHHKLLRIVAMVSGRVFIGPEFCRSEKYLDAAINYTMEVMNAQRAVQRIRPWLRPFLAQKSPEIRQLYQRIDEADAFMRPLIKLRKDVMAHDLDVEKPDDMLQWLIDGQEKYTDANSQNLAKVQLGLSFAAIHTTTLTATNAFYNIAAMEDLVPELREEIKQALAESDGVFTSRALQSMKKLDSFLKETMRMNPATMASFQRKVLKPFTLSNGQHIPAGVTIEIPAVAVNSDPTIFSDPERFDALRFYRLRQQSKEAAALNQFVSVGPTNLSFGYGRHACPGRFFAANEIKMILASVLLRYDVKLVKGSSGRYPNIEFAHMSIPDPSKNLLFKTRVSTEKTTPRTTT</sequence>
<dbReference type="Proteomes" id="UP001174694">
    <property type="component" value="Unassembled WGS sequence"/>
</dbReference>
<dbReference type="SUPFAM" id="SSF48264">
    <property type="entry name" value="Cytochrome P450"/>
    <property type="match status" value="1"/>
</dbReference>
<gene>
    <name evidence="10" type="ORF">NKR23_g11206</name>
</gene>
<evidence type="ECO:0000256" key="5">
    <source>
        <dbReference type="ARBA" id="ARBA00023004"/>
    </source>
</evidence>
<evidence type="ECO:0000256" key="7">
    <source>
        <dbReference type="PIRSR" id="PIRSR602403-1"/>
    </source>
</evidence>
<organism evidence="10 11">
    <name type="scientific">Pleurostoma richardsiae</name>
    <dbReference type="NCBI Taxonomy" id="41990"/>
    <lineage>
        <taxon>Eukaryota</taxon>
        <taxon>Fungi</taxon>
        <taxon>Dikarya</taxon>
        <taxon>Ascomycota</taxon>
        <taxon>Pezizomycotina</taxon>
        <taxon>Sordariomycetes</taxon>
        <taxon>Sordariomycetidae</taxon>
        <taxon>Calosphaeriales</taxon>
        <taxon>Pleurostomataceae</taxon>
        <taxon>Pleurostoma</taxon>
    </lineage>
</organism>
<evidence type="ECO:0000313" key="11">
    <source>
        <dbReference type="Proteomes" id="UP001174694"/>
    </source>
</evidence>
<dbReference type="Gene3D" id="1.10.630.10">
    <property type="entry name" value="Cytochrome P450"/>
    <property type="match status" value="1"/>
</dbReference>
<keyword evidence="7 8" id="KW-0349">Heme</keyword>
<dbReference type="PROSITE" id="PS00086">
    <property type="entry name" value="CYTOCHROME_P450"/>
    <property type="match status" value="1"/>
</dbReference>
<comment type="cofactor">
    <cofactor evidence="1 7">
        <name>heme</name>
        <dbReference type="ChEBI" id="CHEBI:30413"/>
    </cofactor>
</comment>
<keyword evidence="9" id="KW-1133">Transmembrane helix</keyword>
<dbReference type="GO" id="GO:0004497">
    <property type="term" value="F:monooxygenase activity"/>
    <property type="evidence" value="ECO:0007669"/>
    <property type="project" value="UniProtKB-KW"/>
</dbReference>
<evidence type="ECO:0000256" key="2">
    <source>
        <dbReference type="ARBA" id="ARBA00010617"/>
    </source>
</evidence>
<dbReference type="PANTHER" id="PTHR46206:SF7">
    <property type="entry name" value="P450, PUTATIVE (EUROFUNG)-RELATED"/>
    <property type="match status" value="1"/>
</dbReference>
<protein>
    <submittedName>
        <fullName evidence="10">Cytochrome P450</fullName>
    </submittedName>
</protein>
<dbReference type="Pfam" id="PF00067">
    <property type="entry name" value="p450"/>
    <property type="match status" value="1"/>
</dbReference>
<accession>A0AA38VDN7</accession>